<comment type="caution">
    <text evidence="2">The sequence shown here is derived from an EMBL/GenBank/DDBJ whole genome shotgun (WGS) entry which is preliminary data.</text>
</comment>
<reference evidence="2 3" key="1">
    <citation type="journal article" date="2013" name="Fungal Biol.">
        <title>Analysis of microsatellite markers in the genome of the plant pathogen Ceratocystis fimbriata.</title>
        <authorList>
            <person name="Simpson M.C."/>
            <person name="Wilken P.M."/>
            <person name="Coetzee M.P."/>
            <person name="Wingfield M.J."/>
            <person name="Wingfield B.D."/>
        </authorList>
    </citation>
    <scope>NUCLEOTIDE SEQUENCE [LARGE SCALE GENOMIC DNA]</scope>
    <source>
        <strain evidence="2 3">CBS 114723</strain>
    </source>
</reference>
<organism evidence="2 3">
    <name type="scientific">Ceratocystis fimbriata CBS 114723</name>
    <dbReference type="NCBI Taxonomy" id="1035309"/>
    <lineage>
        <taxon>Eukaryota</taxon>
        <taxon>Fungi</taxon>
        <taxon>Dikarya</taxon>
        <taxon>Ascomycota</taxon>
        <taxon>Pezizomycotina</taxon>
        <taxon>Sordariomycetes</taxon>
        <taxon>Hypocreomycetidae</taxon>
        <taxon>Microascales</taxon>
        <taxon>Ceratocystidaceae</taxon>
        <taxon>Ceratocystis</taxon>
    </lineage>
</organism>
<evidence type="ECO:0000313" key="3">
    <source>
        <dbReference type="Proteomes" id="UP000222788"/>
    </source>
</evidence>
<name>A0A2C5XA51_9PEZI</name>
<dbReference type="PANTHER" id="PTHR34693">
    <property type="entry name" value="PROTEIN PAR32"/>
    <property type="match status" value="1"/>
</dbReference>
<sequence length="141" mass="14768">MEAPKITRVGRGGAGNLQSQEFLNNCLETHESYNIPKKREPSQYVSGGRGGAGNFAAPSDNAGSLTEQLEDAVQARTRASVSSGAGRSGRGGAGNWSAEASLETNRQAEAARQKMMATIDAKVEEMVNCDLAAPPKAYSGH</sequence>
<protein>
    <submittedName>
        <fullName evidence="2">Uncharacterized protein</fullName>
    </submittedName>
</protein>
<feature type="region of interest" description="Disordered" evidence="1">
    <location>
        <begin position="31"/>
        <end position="111"/>
    </location>
</feature>
<dbReference type="Proteomes" id="UP000222788">
    <property type="component" value="Unassembled WGS sequence"/>
</dbReference>
<keyword evidence="3" id="KW-1185">Reference proteome</keyword>
<dbReference type="Pfam" id="PF12223">
    <property type="entry name" value="DUF3602"/>
    <property type="match status" value="1"/>
</dbReference>
<dbReference type="PANTHER" id="PTHR34693:SF1">
    <property type="entry name" value="PROTEIN PAR32"/>
    <property type="match status" value="1"/>
</dbReference>
<dbReference type="EMBL" id="APWK03000026">
    <property type="protein sequence ID" value="PHH54477.1"/>
    <property type="molecule type" value="Genomic_DNA"/>
</dbReference>
<feature type="compositionally biased region" description="Low complexity" evidence="1">
    <location>
        <begin position="75"/>
        <end position="85"/>
    </location>
</feature>
<dbReference type="InterPro" id="IPR022024">
    <property type="entry name" value="DUF3602"/>
</dbReference>
<dbReference type="AlphaFoldDB" id="A0A2C5XA51"/>
<reference evidence="2 3" key="2">
    <citation type="journal article" date="2013" name="IMA Fungus">
        <title>IMA Genome-F 1: Ceratocystis fimbriata: Draft nuclear genome sequence for the plant pathogen, Ceratocystis fimbriata.</title>
        <authorList>
            <person name="Wilken P.M."/>
            <person name="Steenkamp E.T."/>
            <person name="Wingfield M.J."/>
            <person name="de Beer Z.W."/>
            <person name="Wingfield B.D."/>
        </authorList>
    </citation>
    <scope>NUCLEOTIDE SEQUENCE [LARGE SCALE GENOMIC DNA]</scope>
    <source>
        <strain evidence="2 3">CBS 114723</strain>
    </source>
</reference>
<accession>A0A2C5XA51</accession>
<proteinExistence type="predicted"/>
<evidence type="ECO:0000256" key="1">
    <source>
        <dbReference type="SAM" id="MobiDB-lite"/>
    </source>
</evidence>
<evidence type="ECO:0000313" key="2">
    <source>
        <dbReference type="EMBL" id="PHH54477.1"/>
    </source>
</evidence>
<gene>
    <name evidence="2" type="ORF">CFIMG_003045RA</name>
</gene>
<dbReference type="OrthoDB" id="4159136at2759"/>
<dbReference type="InterPro" id="IPR053203">
    <property type="entry name" value="Cisplatin_resist-associated"/>
</dbReference>